<proteinExistence type="predicted"/>
<protein>
    <submittedName>
        <fullName evidence="1">Uncharacterized protein</fullName>
    </submittedName>
</protein>
<evidence type="ECO:0000313" key="2">
    <source>
        <dbReference type="Proteomes" id="UP000265691"/>
    </source>
</evidence>
<comment type="caution">
    <text evidence="1">The sequence shown here is derived from an EMBL/GenBank/DDBJ whole genome shotgun (WGS) entry which is preliminary data.</text>
</comment>
<dbReference type="AlphaFoldDB" id="A0A3A1Y9L9"/>
<name>A0A3A1Y9L9_9GAMM</name>
<dbReference type="EMBL" id="NRHC01000021">
    <property type="protein sequence ID" value="RIY33910.1"/>
    <property type="molecule type" value="Genomic_DNA"/>
</dbReference>
<dbReference type="Proteomes" id="UP000265691">
    <property type="component" value="Unassembled WGS sequence"/>
</dbReference>
<sequence length="79" mass="8730">MFIALLAVRFSEPVCAVRFELLIVIDELLETKSALLLAVKFDPAVWIPSLATRVRLPEVTVRFVLEILAVPAVAFTCSS</sequence>
<accession>A0A3A1Y9L9</accession>
<reference evidence="1 2" key="1">
    <citation type="submission" date="2017-08" db="EMBL/GenBank/DDBJ databases">
        <title>Reclassification of Bisgaard taxon 37 and 44.</title>
        <authorList>
            <person name="Christensen H."/>
        </authorList>
    </citation>
    <scope>NUCLEOTIDE SEQUENCE [LARGE SCALE GENOMIC DNA]</scope>
    <source>
        <strain evidence="1 2">B96_3</strain>
    </source>
</reference>
<organism evidence="1 2">
    <name type="scientific">Psittacicella hinzii</name>
    <dbReference type="NCBI Taxonomy" id="2028575"/>
    <lineage>
        <taxon>Bacteria</taxon>
        <taxon>Pseudomonadati</taxon>
        <taxon>Pseudomonadota</taxon>
        <taxon>Gammaproteobacteria</taxon>
        <taxon>Pasteurellales</taxon>
        <taxon>Psittacicellaceae</taxon>
        <taxon>Psittacicella</taxon>
    </lineage>
</organism>
<keyword evidence="2" id="KW-1185">Reference proteome</keyword>
<gene>
    <name evidence="1" type="ORF">CKF54_01995</name>
</gene>
<evidence type="ECO:0000313" key="1">
    <source>
        <dbReference type="EMBL" id="RIY33910.1"/>
    </source>
</evidence>